<reference evidence="3" key="2">
    <citation type="submission" date="2020-11" db="EMBL/GenBank/DDBJ databases">
        <authorList>
            <person name="McCartney M.A."/>
            <person name="Auch B."/>
            <person name="Kono T."/>
            <person name="Mallez S."/>
            <person name="Becker A."/>
            <person name="Gohl D.M."/>
            <person name="Silverstein K.A.T."/>
            <person name="Koren S."/>
            <person name="Bechman K.B."/>
            <person name="Herman A."/>
            <person name="Abrahante J.E."/>
            <person name="Garbe J."/>
        </authorList>
    </citation>
    <scope>NUCLEOTIDE SEQUENCE</scope>
    <source>
        <strain evidence="3">Duluth1</strain>
        <tissue evidence="3">Whole animal</tissue>
    </source>
</reference>
<dbReference type="Proteomes" id="UP000828390">
    <property type="component" value="Unassembled WGS sequence"/>
</dbReference>
<evidence type="ECO:0000313" key="2">
    <source>
        <dbReference type="EMBL" id="KAH3712327.1"/>
    </source>
</evidence>
<evidence type="ECO:0000256" key="1">
    <source>
        <dbReference type="SAM" id="MobiDB-lite"/>
    </source>
</evidence>
<reference evidence="3" key="1">
    <citation type="journal article" date="2019" name="bioRxiv">
        <title>The Genome of the Zebra Mussel, Dreissena polymorpha: A Resource for Invasive Species Research.</title>
        <authorList>
            <person name="McCartney M.A."/>
            <person name="Auch B."/>
            <person name="Kono T."/>
            <person name="Mallez S."/>
            <person name="Zhang Y."/>
            <person name="Obille A."/>
            <person name="Becker A."/>
            <person name="Abrahante J.E."/>
            <person name="Garbe J."/>
            <person name="Badalamenti J.P."/>
            <person name="Herman A."/>
            <person name="Mangelson H."/>
            <person name="Liachko I."/>
            <person name="Sullivan S."/>
            <person name="Sone E.D."/>
            <person name="Koren S."/>
            <person name="Silverstein K.A.T."/>
            <person name="Beckman K.B."/>
            <person name="Gohl D.M."/>
        </authorList>
    </citation>
    <scope>NUCLEOTIDE SEQUENCE</scope>
    <source>
        <strain evidence="3">Duluth1</strain>
        <tissue evidence="3">Whole animal</tissue>
    </source>
</reference>
<name>A0A9D4MS61_DREPO</name>
<feature type="region of interest" description="Disordered" evidence="1">
    <location>
        <begin position="86"/>
        <end position="139"/>
    </location>
</feature>
<dbReference type="EMBL" id="JAIWYP010000001">
    <property type="protein sequence ID" value="KAH3882633.1"/>
    <property type="molecule type" value="Genomic_DNA"/>
</dbReference>
<accession>A0A9D4MS61</accession>
<sequence length="188" mass="21056">MAETQTNIVKNPCLLCSKTQHFNLYSGIHSSSLISKISCLVQVDVQRCIDKRSGVCKSCHLKINSSFEFVQLIKEKLSINEGVQNAEKRGASSPITPQLQKTVKAPKTNLGPESESESETVLDDEEKSNDDHHYSRPLNVRLNTPSKRFQYCHPVEDETVVADIQSNSTVPENIANKQSSRPFFTIHL</sequence>
<dbReference type="EMBL" id="JAIWYP010000014">
    <property type="protein sequence ID" value="KAH3712327.1"/>
    <property type="molecule type" value="Genomic_DNA"/>
</dbReference>
<gene>
    <name evidence="3" type="ORF">DPMN_006577</name>
    <name evidence="2" type="ORF">DPMN_072024</name>
</gene>
<protein>
    <submittedName>
        <fullName evidence="3">Uncharacterized protein</fullName>
    </submittedName>
</protein>
<evidence type="ECO:0000313" key="4">
    <source>
        <dbReference type="Proteomes" id="UP000828390"/>
    </source>
</evidence>
<feature type="compositionally biased region" description="Acidic residues" evidence="1">
    <location>
        <begin position="114"/>
        <end position="128"/>
    </location>
</feature>
<dbReference type="AlphaFoldDB" id="A0A9D4MS61"/>
<comment type="caution">
    <text evidence="3">The sequence shown here is derived from an EMBL/GenBank/DDBJ whole genome shotgun (WGS) entry which is preliminary data.</text>
</comment>
<proteinExistence type="predicted"/>
<keyword evidence="4" id="KW-1185">Reference proteome</keyword>
<evidence type="ECO:0000313" key="3">
    <source>
        <dbReference type="EMBL" id="KAH3882633.1"/>
    </source>
</evidence>
<organism evidence="3 4">
    <name type="scientific">Dreissena polymorpha</name>
    <name type="common">Zebra mussel</name>
    <name type="synonym">Mytilus polymorpha</name>
    <dbReference type="NCBI Taxonomy" id="45954"/>
    <lineage>
        <taxon>Eukaryota</taxon>
        <taxon>Metazoa</taxon>
        <taxon>Spiralia</taxon>
        <taxon>Lophotrochozoa</taxon>
        <taxon>Mollusca</taxon>
        <taxon>Bivalvia</taxon>
        <taxon>Autobranchia</taxon>
        <taxon>Heteroconchia</taxon>
        <taxon>Euheterodonta</taxon>
        <taxon>Imparidentia</taxon>
        <taxon>Neoheterodontei</taxon>
        <taxon>Myida</taxon>
        <taxon>Dreissenoidea</taxon>
        <taxon>Dreissenidae</taxon>
        <taxon>Dreissena</taxon>
    </lineage>
</organism>